<comment type="function">
    <text evidence="15">Part of the PpsABCDE complex involved in the biosynthesis of the lipid core common to phthiocerols and phenolphthiocerols by successive additions of malonyl-CoA or methylmalonyl-CoA extender units. PpsA can accept as substrate the activated forms of either icosanoyl (C20), docosanoyl (C22) or lignoceroyl (C24) groups from FadD26, or a (4-hydroxyphenyl)-C17 or (4-hydroxyphenyl)-C19 fatty acyl from FadD29. PpsA initiates the biosynthesis and extends its substrate using a malonyl-CoA extender unit. The PpsB and PpsC proteins add the second and third malonyl-CoA extender units. PpsD adds an (R)-methylmalonyl unit and PpsE adds a second (R)-methylmalonyl unit. The incorporation of the methylmalonyl units results in formation of two branched methyl groups in the elongated product.</text>
</comment>
<feature type="domain" description="Carrier" evidence="22">
    <location>
        <begin position="2205"/>
        <end position="2282"/>
    </location>
</feature>
<dbReference type="PROSITE" id="PS00012">
    <property type="entry name" value="PHOSPHOPANTETHEINE"/>
    <property type="match status" value="1"/>
</dbReference>
<dbReference type="PROSITE" id="PS00455">
    <property type="entry name" value="AMP_BINDING"/>
    <property type="match status" value="1"/>
</dbReference>
<dbReference type="InterPro" id="IPR025110">
    <property type="entry name" value="AMP-bd_C"/>
</dbReference>
<dbReference type="InterPro" id="IPR001227">
    <property type="entry name" value="Ac_transferase_dom_sf"/>
</dbReference>
<evidence type="ECO:0000256" key="8">
    <source>
        <dbReference type="ARBA" id="ARBA00023002"/>
    </source>
</evidence>
<sequence length="2588" mass="284192">MQNLLSLPKLFKLQAQRTPEAIAIVDGTNSITYQKLDRLTDNLAGYLQKQGVTLNQPVGVLLEKSQDFIIASLAIMKAGGVFMPLELKYPDALLAKMLADAQPSLIITKSTYTKKISSEIAIKILLIDSKTNWNSPPTLDLELPSIAPENIANIIYSSGSTGEPKGIILTHQAIITGELRREQVSPSKSGYPITYLLFPWEIYRPWIKGATLYIVPDEIIYDHERFLDFIFQNKIKEITISPSLIQSIFNTVEIETITAKLSGLEVVCVTGEALTQQVKNQLIDRLPSARLLNYYGINECFTVAIDNLRESEDLPSGFCAVGTPFEDDEIIFLDENGQQVTTGKEGEMYIKSPCLFQAYLNKPELTAQKLVDINGSRFFRTGDLAAILPNGKLEIRGRCNYMVNLRGYNVSLAGIENTLLEHPEIKSCVVIIQGKEEAEKKLIAYFVPQQKSTEPQQIRELKLRLRHHLQDHLPPHMIPSVFVVIDKIPMTPMGKLDRRQLPSIDHSRPELAVPLVKSQSDTQKGIAQIWQEVLQLEEVGINDNFFDLGGNSLLLIRVHKNLSKILAIHLPVTTLFEHPTIATLAQYLEQEQVGKTAVKRYEKRNKSIQHGSDIAIVGMSCRFPGANNTDAFWNNLRDGVESISFFSDREIELEDPNWIEHPNYVKASPILPDIDLFDAEFFGYSDKEAELMDPQHRLFLECAWEALEIAGYNPGNYPGSVGVYGGSSPSTYLINNISHSLGSSRTSPLLTHCLFRGTKDVHTDLGNGGDYLPMRVSYKLNLKGPSVNVQTACSTSLVAVHLACQSLRSGESDLALAGGVSIFVPQKTGYLYQEGMMLSPDGHCRAFDAEGQGTLFGSGVGIVVLKRLEEAIADGDHIYATIKGSAINNDGAVKVSYTAPSIEGQIAAISEALAMANIDPRTVSYVETHGTGTPLGDPIEIAALTKAFRQSTNSQDNNFCAIGSVKTNIGHLDVTAGIAGLIKTVLALHNKAIPPSLHFKEPNPNIDFPNSPFYVNTALTPWEPKVTPLRAGVSSFGMGGTNAHVVLEEAPKQVESGSPLTPLNKGGISEASHGLPLNQGGNSEASHGFPLAKGGNSEASHGLPLNQGGNSEASHGLPLNQGGISEASHGFPLAKGGNSEASHGFPLNQGGNSEASYGFPLAKGDGRGIEKSKSKGKRERSVHILTLSGQTEQAVAESVQNYITYLESHREGEIADICFTANGGRQHFNHRLAVIAGSTQDLLEQLQRFGKPVDINDSSEPPTIHSLKADSTKQIAFVFTGQGSQYIGMGRQLYETQPTFRKNLDECDRILRSYLDIPLLEVLYPDLDNNKPETEPDSPIHQTSYTQPAIFAIEYALAGLWKSWGIEPDVVMGHSIGEYVAACVAGVFSLEDGLKLIAQRGRLMQSLPQDGEMLALLASVADAAEAIKPYGRDVSLAAINGPQSVVISGKRAAINTIERNLAAKGVKTKKLTVSHAFHSPLMEPILAEFEQVVAQVRFNLPQLKLISNVTGELATEEITTSNYWCDHLRQPVQFMASMSTLEQLGIDVLVEIGAKPILLGMGRQCLPEHQGLWLPSLRPGQEDWQQILTSLAELYLHGVPVNWLGFDQDFARHRIPLPTYPFQRQRYWVSPEDSLMGITAPSTSPGAIGAVAPALKAIAPKDIGKKPDIADWFYIPSWKRSIPPAYQPGEKLLESDTLVFIDECGLGEELAEKLDIQGSDVVRVSPGSEFAKQSDRFYTINPTQADDYHTLLQELKQLNKNPSSIIHLWSVTPNNHTELGIESFEASQDLGLYSLIFLVQALEKLNFINSLQLTVVSNNLQEVSGEEVLSPEKATLLAACKVIGQEYPNINCRSIDLVLPPSQKQKQEKLVTQLLGEITAQSEDLTIAYRGKHRWVQKFEPVGLETPGTGTLPLTKEGVYLIIGGLGAIGLSLGSHLAKTVRAKLILTGRSLFPARDDWSQWLATHDAEDRISRKIKKLQAMEAMGAEVMVLNADVAHGQQMEEAIAQAEARFGNINGVIHSVMFTGDKALCSIKEITKTDIWQHFHGKVQGTIVLSKVLQNKNLDFCILMSSIASVLGGLGDVAYSAANLFMDVFVHQQNRVNSVPWLSVNWETWEFPKQDRNYDIAAGLAEFAITPEEGIQAFEKVLSTPELDQIIVSSGDLQARIDQWVKLKSVKERNNQHQQVSSPSVDLRKQLETAPMGERQGLLVTHVRAQVAKVLGIAPERITLEQKLIDLGLDSLMSIELRNTLQLSLGLSVPSTLLFDYPTPEALTSYLDQEVLGFQDSKSLSNASIKQGIVEDNSYRSTLVSIQPNGSKPPLFFAPGVLGNVFDIYPLAQHLASEQPLYGLRSLGLDEDEKPLTRMEDIAAHHIQALQAVQPKGPYFLGGHSAGGKVVFEMAQQLKNQGQEVALLAIMDGLGTNVQKYQDFADWDNTKLINDISSFYQGSLGEAVNVDPETLQSIGEEQQLNYLLERLSIAGFKLSQDELKRIFQVYKANVQADVDYIPQESYPTSITFFRAMETEVFEATLGETTILEDPTWGWGKVSAEPVTIYEIPGNHFTMMGEPNVGVLAQTLRTCLESNCNL</sequence>
<evidence type="ECO:0000313" key="24">
    <source>
        <dbReference type="EMBL" id="AOX03013.1"/>
    </source>
</evidence>
<dbReference type="Gene3D" id="3.40.47.10">
    <property type="match status" value="1"/>
</dbReference>
<evidence type="ECO:0000256" key="3">
    <source>
        <dbReference type="ARBA" id="ARBA00022450"/>
    </source>
</evidence>
<dbReference type="FunFam" id="1.10.1200.10:FF:000005">
    <property type="entry name" value="Nonribosomal peptide synthetase 1"/>
    <property type="match status" value="1"/>
</dbReference>
<dbReference type="InterPro" id="IPR009081">
    <property type="entry name" value="PP-bd_ACP"/>
</dbReference>
<evidence type="ECO:0000256" key="17">
    <source>
        <dbReference type="ARBA" id="ARBA00073623"/>
    </source>
</evidence>
<dbReference type="FunFam" id="3.40.366.10:FF:000002">
    <property type="entry name" value="Probable polyketide synthase 2"/>
    <property type="match status" value="1"/>
</dbReference>
<dbReference type="InterPro" id="IPR016035">
    <property type="entry name" value="Acyl_Trfase/lysoPLipase"/>
</dbReference>
<dbReference type="Gene3D" id="3.40.50.720">
    <property type="entry name" value="NAD(P)-binding Rossmann-like Domain"/>
    <property type="match status" value="1"/>
</dbReference>
<dbReference type="PANTHER" id="PTHR43775:SF51">
    <property type="entry name" value="INACTIVE PHENOLPHTHIOCEROL SYNTHESIS POLYKETIDE SYNTHASE TYPE I PKS1-RELATED"/>
    <property type="match status" value="1"/>
</dbReference>
<evidence type="ECO:0000256" key="19">
    <source>
        <dbReference type="ARBA" id="ARBA00078169"/>
    </source>
</evidence>
<evidence type="ECO:0000256" key="7">
    <source>
        <dbReference type="ARBA" id="ARBA00022857"/>
    </source>
</evidence>
<dbReference type="RefSeq" id="WP_070395406.1">
    <property type="nucleotide sequence ID" value="NZ_CP017599.1"/>
</dbReference>
<dbReference type="GO" id="GO:0071770">
    <property type="term" value="P:DIM/DIP cell wall layer assembly"/>
    <property type="evidence" value="ECO:0007669"/>
    <property type="project" value="TreeGrafter"/>
</dbReference>
<dbReference type="InterPro" id="IPR042099">
    <property type="entry name" value="ANL_N_sf"/>
</dbReference>
<keyword evidence="8" id="KW-0560">Oxidoreductase</keyword>
<comment type="catalytic activity">
    <reaction evidence="11">
        <text>17-(4-hydroxyphenyl)heptadecanoyl-[(phenol)carboxyphthiodiolenone synthase] + 2 (S)-methylmalonyl-CoA + 3 malonyl-CoA + 5 NADPH + 10 H(+) = C35-(phenol)carboxyphthiodiolenone-[(phenol)carboxyphthiodiolenone synthase] + 5 CO2 + 5 NADP(+) + 5 CoA + 2 H2O</text>
        <dbReference type="Rhea" id="RHEA:57756"/>
        <dbReference type="Rhea" id="RHEA-COMP:14272"/>
        <dbReference type="Rhea" id="RHEA-COMP:14989"/>
        <dbReference type="ChEBI" id="CHEBI:15377"/>
        <dbReference type="ChEBI" id="CHEBI:15378"/>
        <dbReference type="ChEBI" id="CHEBI:16526"/>
        <dbReference type="ChEBI" id="CHEBI:57287"/>
        <dbReference type="ChEBI" id="CHEBI:57327"/>
        <dbReference type="ChEBI" id="CHEBI:57384"/>
        <dbReference type="ChEBI" id="CHEBI:57783"/>
        <dbReference type="ChEBI" id="CHEBI:58349"/>
        <dbReference type="ChEBI" id="CHEBI:133300"/>
        <dbReference type="ChEBI" id="CHEBI:142259"/>
        <dbReference type="EC" id="2.3.1.292"/>
    </reaction>
</comment>
<dbReference type="EMBL" id="CP017599">
    <property type="protein sequence ID" value="AOX03013.1"/>
    <property type="molecule type" value="Genomic_DNA"/>
</dbReference>
<dbReference type="SMART" id="SM00824">
    <property type="entry name" value="PKS_TE"/>
    <property type="match status" value="1"/>
</dbReference>
<dbReference type="InterPro" id="IPR020845">
    <property type="entry name" value="AMP-binding_CS"/>
</dbReference>
<dbReference type="GO" id="GO:0006633">
    <property type="term" value="P:fatty acid biosynthetic process"/>
    <property type="evidence" value="ECO:0007669"/>
    <property type="project" value="InterPro"/>
</dbReference>
<dbReference type="SMART" id="SM00827">
    <property type="entry name" value="PKS_AT"/>
    <property type="match status" value="1"/>
</dbReference>
<dbReference type="EC" id="2.3.1.292" evidence="16"/>
<dbReference type="GO" id="GO:0016491">
    <property type="term" value="F:oxidoreductase activity"/>
    <property type="evidence" value="ECO:0007669"/>
    <property type="project" value="UniProtKB-KW"/>
</dbReference>
<dbReference type="SMART" id="SM00823">
    <property type="entry name" value="PKS_PP"/>
    <property type="match status" value="2"/>
</dbReference>
<dbReference type="FunFam" id="3.40.47.10:FF:000042">
    <property type="entry name" value="Polyketide synthase Pks13"/>
    <property type="match status" value="1"/>
</dbReference>
<dbReference type="Pfam" id="PF00550">
    <property type="entry name" value="PP-binding"/>
    <property type="match status" value="2"/>
</dbReference>
<gene>
    <name evidence="24" type="ORF">BJP34_29410</name>
</gene>
<dbReference type="SUPFAM" id="SSF56801">
    <property type="entry name" value="Acetyl-CoA synthetase-like"/>
    <property type="match status" value="1"/>
</dbReference>
<dbReference type="InterPro" id="IPR016036">
    <property type="entry name" value="Malonyl_transacylase_ACP-bd"/>
</dbReference>
<name>A0A1D8TZL8_9CYAN</name>
<dbReference type="SMART" id="SM01294">
    <property type="entry name" value="PKS_PP_betabranch"/>
    <property type="match status" value="1"/>
</dbReference>
<feature type="domain" description="Ketosynthase family 3 (KS3)" evidence="23">
    <location>
        <begin position="611"/>
        <end position="1049"/>
    </location>
</feature>
<dbReference type="Pfam" id="PF00501">
    <property type="entry name" value="AMP-binding"/>
    <property type="match status" value="1"/>
</dbReference>
<dbReference type="GO" id="GO:0031177">
    <property type="term" value="F:phosphopantetheine binding"/>
    <property type="evidence" value="ECO:0007669"/>
    <property type="project" value="InterPro"/>
</dbReference>
<keyword evidence="6" id="KW-0276">Fatty acid metabolism</keyword>
<dbReference type="OrthoDB" id="499075at2"/>
<protein>
    <recommendedName>
        <fullName evidence="17">Phenolphthiocerol/phthiocerol polyketide synthase subunit E</fullName>
        <ecNumber evidence="16">2.3.1.292</ecNumber>
    </recommendedName>
    <alternativeName>
        <fullName evidence="19">(Phenol)carboxyphthiodiolenone synthase subunit E</fullName>
    </alternativeName>
    <alternativeName>
        <fullName evidence="20">Beta-ketoacyl-acyl-carrier-protein synthase I</fullName>
    </alternativeName>
    <alternativeName>
        <fullName evidence="18">Phthiocerol synthesis polyketide synthase type I PpsE</fullName>
    </alternativeName>
</protein>
<comment type="cofactor">
    <cofactor evidence="2">
        <name>pantetheine 4'-phosphate</name>
        <dbReference type="ChEBI" id="CHEBI:47942"/>
    </cofactor>
</comment>
<dbReference type="SUPFAM" id="SSF53901">
    <property type="entry name" value="Thiolase-like"/>
    <property type="match status" value="1"/>
</dbReference>
<feature type="region of interest" description="Disordered" evidence="21">
    <location>
        <begin position="1052"/>
        <end position="1181"/>
    </location>
</feature>
<dbReference type="InterPro" id="IPR029058">
    <property type="entry name" value="AB_hydrolase_fold"/>
</dbReference>
<dbReference type="Proteomes" id="UP000177870">
    <property type="component" value="Chromosome"/>
</dbReference>
<keyword evidence="10" id="KW-0511">Multifunctional enzyme</keyword>
<dbReference type="CDD" id="cd08953">
    <property type="entry name" value="KR_2_SDR_x"/>
    <property type="match status" value="1"/>
</dbReference>
<evidence type="ECO:0000256" key="1">
    <source>
        <dbReference type="ARBA" id="ARBA00001937"/>
    </source>
</evidence>
<dbReference type="Gene3D" id="3.30.70.3290">
    <property type="match status" value="1"/>
</dbReference>
<dbReference type="Pfam" id="PF13193">
    <property type="entry name" value="AMP-binding_C"/>
    <property type="match status" value="1"/>
</dbReference>
<evidence type="ECO:0000256" key="14">
    <source>
        <dbReference type="ARBA" id="ARBA00052745"/>
    </source>
</evidence>
<dbReference type="SUPFAM" id="SSF53474">
    <property type="entry name" value="alpha/beta-Hydrolases"/>
    <property type="match status" value="1"/>
</dbReference>
<evidence type="ECO:0000256" key="5">
    <source>
        <dbReference type="ARBA" id="ARBA00022679"/>
    </source>
</evidence>
<comment type="catalytic activity">
    <reaction evidence="13">
        <text>docosanoyl-[(phenol)carboxyphthiodiolenone synthase] + 2 (S)-methylmalonyl-CoA + 3 malonyl-CoA + 5 NADPH + 10 H(+) = C34-carboxyphthiodiolenone-[(phenol)carboxyphthiodiolenone synthase] + 5 CO2 + 5 NADP(+) + 5 CoA + 2 H2O</text>
        <dbReference type="Rhea" id="RHEA:57752"/>
        <dbReference type="Rhea" id="RHEA-COMP:14987"/>
        <dbReference type="Rhea" id="RHEA-COMP:14988"/>
        <dbReference type="ChEBI" id="CHEBI:15377"/>
        <dbReference type="ChEBI" id="CHEBI:15378"/>
        <dbReference type="ChEBI" id="CHEBI:16526"/>
        <dbReference type="ChEBI" id="CHEBI:57287"/>
        <dbReference type="ChEBI" id="CHEBI:57327"/>
        <dbReference type="ChEBI" id="CHEBI:57384"/>
        <dbReference type="ChEBI" id="CHEBI:57783"/>
        <dbReference type="ChEBI" id="CHEBI:58349"/>
        <dbReference type="ChEBI" id="CHEBI:142237"/>
        <dbReference type="ChEBI" id="CHEBI:142238"/>
        <dbReference type="EC" id="2.3.1.292"/>
    </reaction>
</comment>
<feature type="compositionally biased region" description="Basic and acidic residues" evidence="21">
    <location>
        <begin position="1164"/>
        <end position="1173"/>
    </location>
</feature>
<evidence type="ECO:0000313" key="25">
    <source>
        <dbReference type="Proteomes" id="UP000177870"/>
    </source>
</evidence>
<dbReference type="InterPro" id="IPR049490">
    <property type="entry name" value="C883_1060-like_KR_N"/>
</dbReference>
<comment type="catalytic activity">
    <reaction evidence="12">
        <text>19-(4-hydroxyphenyl)nonadecanoyl-[(phenol)carboxyphthiodiolenone synthase] + 2 (S)-methylmalonyl-CoA + 3 malonyl-CoA + 5 NADPH + 10 H(+) = C37-(phenol)carboxyphthiodiolenone-[(phenol)carboxyphthiodiolenone synthase] + 5 CO2 + 5 NADP(+) + 5 CoA + 2 H2O</text>
        <dbReference type="Rhea" id="RHEA:57760"/>
        <dbReference type="Rhea" id="RHEA-COMP:14273"/>
        <dbReference type="Rhea" id="RHEA-COMP:14990"/>
        <dbReference type="ChEBI" id="CHEBI:15377"/>
        <dbReference type="ChEBI" id="CHEBI:15378"/>
        <dbReference type="ChEBI" id="CHEBI:16526"/>
        <dbReference type="ChEBI" id="CHEBI:57287"/>
        <dbReference type="ChEBI" id="CHEBI:57327"/>
        <dbReference type="ChEBI" id="CHEBI:57384"/>
        <dbReference type="ChEBI" id="CHEBI:57783"/>
        <dbReference type="ChEBI" id="CHEBI:58349"/>
        <dbReference type="ChEBI" id="CHEBI:133301"/>
        <dbReference type="ChEBI" id="CHEBI:142260"/>
        <dbReference type="EC" id="2.3.1.292"/>
    </reaction>
</comment>
<evidence type="ECO:0000256" key="21">
    <source>
        <dbReference type="SAM" id="MobiDB-lite"/>
    </source>
</evidence>
<evidence type="ECO:0000256" key="11">
    <source>
        <dbReference type="ARBA" id="ARBA00050973"/>
    </source>
</evidence>
<dbReference type="InterPro" id="IPR001031">
    <property type="entry name" value="Thioesterase"/>
</dbReference>
<dbReference type="SMART" id="SM00822">
    <property type="entry name" value="PKS_KR"/>
    <property type="match status" value="1"/>
</dbReference>
<dbReference type="InterPro" id="IPR057326">
    <property type="entry name" value="KR_dom"/>
</dbReference>
<dbReference type="STRING" id="1458985.BJP34_29410"/>
<evidence type="ECO:0000256" key="2">
    <source>
        <dbReference type="ARBA" id="ARBA00001957"/>
    </source>
</evidence>
<keyword evidence="4" id="KW-0597">Phosphoprotein</keyword>
<dbReference type="InterPro" id="IPR032821">
    <property type="entry name" value="PKS_assoc"/>
</dbReference>
<dbReference type="Pfam" id="PF00698">
    <property type="entry name" value="Acyl_transf_1"/>
    <property type="match status" value="1"/>
</dbReference>
<dbReference type="Pfam" id="PF21394">
    <property type="entry name" value="Beta-ketacyl_N"/>
    <property type="match status" value="1"/>
</dbReference>
<dbReference type="InterPro" id="IPR036291">
    <property type="entry name" value="NAD(P)-bd_dom_sf"/>
</dbReference>
<dbReference type="Gene3D" id="1.10.1200.10">
    <property type="entry name" value="ACP-like"/>
    <property type="match status" value="2"/>
</dbReference>
<dbReference type="KEGG" id="mpro:BJP34_29410"/>
<dbReference type="SUPFAM" id="SSF47336">
    <property type="entry name" value="ACP-like"/>
    <property type="match status" value="2"/>
</dbReference>
<dbReference type="PROSITE" id="PS00606">
    <property type="entry name" value="KS3_1"/>
    <property type="match status" value="1"/>
</dbReference>
<dbReference type="SUPFAM" id="SSF52151">
    <property type="entry name" value="FabD/lysophospholipase-like"/>
    <property type="match status" value="1"/>
</dbReference>
<dbReference type="Gene3D" id="3.30.300.30">
    <property type="match status" value="1"/>
</dbReference>
<evidence type="ECO:0000259" key="22">
    <source>
        <dbReference type="PROSITE" id="PS50075"/>
    </source>
</evidence>
<evidence type="ECO:0000256" key="16">
    <source>
        <dbReference type="ARBA" id="ARBA00066974"/>
    </source>
</evidence>
<dbReference type="InterPro" id="IPR050091">
    <property type="entry name" value="PKS_NRPS_Biosynth_Enz"/>
</dbReference>
<evidence type="ECO:0000256" key="12">
    <source>
        <dbReference type="ARBA" id="ARBA00051971"/>
    </source>
</evidence>
<dbReference type="Gene3D" id="3.40.50.1820">
    <property type="entry name" value="alpha/beta hydrolase"/>
    <property type="match status" value="1"/>
</dbReference>
<dbReference type="PROSITE" id="PS52004">
    <property type="entry name" value="KS3_2"/>
    <property type="match status" value="1"/>
</dbReference>
<dbReference type="Gene3D" id="3.40.366.10">
    <property type="entry name" value="Malonyl-Coenzyme A Acyl Carrier Protein, domain 2"/>
    <property type="match status" value="1"/>
</dbReference>
<evidence type="ECO:0000256" key="4">
    <source>
        <dbReference type="ARBA" id="ARBA00022553"/>
    </source>
</evidence>
<accession>A0A1D8TZL8</accession>
<dbReference type="Pfam" id="PF22621">
    <property type="entry name" value="CurL-like_PKS_C"/>
    <property type="match status" value="1"/>
</dbReference>
<dbReference type="CDD" id="cd05930">
    <property type="entry name" value="A_NRPS"/>
    <property type="match status" value="1"/>
</dbReference>
<evidence type="ECO:0000259" key="23">
    <source>
        <dbReference type="PROSITE" id="PS52004"/>
    </source>
</evidence>
<reference evidence="25" key="1">
    <citation type="submission" date="2016-10" db="EMBL/GenBank/DDBJ databases">
        <title>Comparative genomics uncovers the prolific and rare metabolic potential of the cyanobacterial genus Moorea.</title>
        <authorList>
            <person name="Leao T."/>
            <person name="Castelao G."/>
            <person name="Korobeynikov A."/>
            <person name="Monroe E.A."/>
            <person name="Podell S."/>
            <person name="Glukhov E."/>
            <person name="Allen E."/>
            <person name="Gerwick W.H."/>
            <person name="Gerwick L."/>
        </authorList>
    </citation>
    <scope>NUCLEOTIDE SEQUENCE [LARGE SCALE GENOMIC DNA]</scope>
    <source>
        <strain evidence="25">PAL-8-15-08-1</strain>
    </source>
</reference>
<evidence type="ECO:0000256" key="13">
    <source>
        <dbReference type="ARBA" id="ARBA00052119"/>
    </source>
</evidence>
<dbReference type="Pfam" id="PF00109">
    <property type="entry name" value="ketoacyl-synt"/>
    <property type="match status" value="1"/>
</dbReference>
<dbReference type="InterPro" id="IPR020806">
    <property type="entry name" value="PKS_PP-bd"/>
</dbReference>
<dbReference type="Pfam" id="PF02801">
    <property type="entry name" value="Ketoacyl-synt_C"/>
    <property type="match status" value="1"/>
</dbReference>
<dbReference type="SMART" id="SM00825">
    <property type="entry name" value="PKS_KS"/>
    <property type="match status" value="1"/>
</dbReference>
<keyword evidence="5" id="KW-0808">Transferase</keyword>
<dbReference type="SUPFAM" id="SSF55048">
    <property type="entry name" value="Probable ACP-binding domain of malonyl-CoA ACP transacylase"/>
    <property type="match status" value="1"/>
</dbReference>
<dbReference type="Pfam" id="PF00975">
    <property type="entry name" value="Thioesterase"/>
    <property type="match status" value="1"/>
</dbReference>
<dbReference type="InterPro" id="IPR045851">
    <property type="entry name" value="AMP-bd_C_sf"/>
</dbReference>
<comment type="catalytic activity">
    <reaction evidence="14">
        <text>icosanoyl-[(phenol)carboxyphthiodiolenone synthase] + 2 (S)-methylmalonyl-CoA + 3 malonyl-CoA + 5 NADPH + 10 H(+) = C32-carboxyphthiodiolenone-[(phenol)carboxyphthiodiolenone synthase] + 5 CO2 + 5 NADP(+) + 5 CoA + 2 H2O</text>
        <dbReference type="Rhea" id="RHEA:57748"/>
        <dbReference type="Rhea" id="RHEA-COMP:14985"/>
        <dbReference type="Rhea" id="RHEA-COMP:14986"/>
        <dbReference type="ChEBI" id="CHEBI:15377"/>
        <dbReference type="ChEBI" id="CHEBI:15378"/>
        <dbReference type="ChEBI" id="CHEBI:16526"/>
        <dbReference type="ChEBI" id="CHEBI:57287"/>
        <dbReference type="ChEBI" id="CHEBI:57327"/>
        <dbReference type="ChEBI" id="CHEBI:57384"/>
        <dbReference type="ChEBI" id="CHEBI:57783"/>
        <dbReference type="ChEBI" id="CHEBI:58349"/>
        <dbReference type="ChEBI" id="CHEBI:87848"/>
        <dbReference type="ChEBI" id="CHEBI:142236"/>
        <dbReference type="EC" id="2.3.1.292"/>
    </reaction>
</comment>
<evidence type="ECO:0000256" key="9">
    <source>
        <dbReference type="ARBA" id="ARBA00023098"/>
    </source>
</evidence>
<dbReference type="InterPro" id="IPR014030">
    <property type="entry name" value="Ketoacyl_synth_N"/>
</dbReference>
<keyword evidence="7" id="KW-0521">NADP</keyword>
<dbReference type="SUPFAM" id="SSF51735">
    <property type="entry name" value="NAD(P)-binding Rossmann-fold domains"/>
    <property type="match status" value="2"/>
</dbReference>
<dbReference type="InterPro" id="IPR020802">
    <property type="entry name" value="TesA-like"/>
</dbReference>
<dbReference type="PROSITE" id="PS50075">
    <property type="entry name" value="CARRIER"/>
    <property type="match status" value="2"/>
</dbReference>
<proteinExistence type="predicted"/>
<dbReference type="GO" id="GO:0005886">
    <property type="term" value="C:plasma membrane"/>
    <property type="evidence" value="ECO:0007669"/>
    <property type="project" value="TreeGrafter"/>
</dbReference>
<dbReference type="InterPro" id="IPR014031">
    <property type="entry name" value="Ketoacyl_synth_C"/>
</dbReference>
<dbReference type="GO" id="GO:0004315">
    <property type="term" value="F:3-oxoacyl-[acyl-carrier-protein] synthase activity"/>
    <property type="evidence" value="ECO:0007669"/>
    <property type="project" value="InterPro"/>
</dbReference>
<evidence type="ECO:0000256" key="18">
    <source>
        <dbReference type="ARBA" id="ARBA00075053"/>
    </source>
</evidence>
<dbReference type="GO" id="GO:0034081">
    <property type="term" value="C:polyketide synthase complex"/>
    <property type="evidence" value="ECO:0007669"/>
    <property type="project" value="UniProtKB-ARBA"/>
</dbReference>
<evidence type="ECO:0000256" key="20">
    <source>
        <dbReference type="ARBA" id="ARBA00084020"/>
    </source>
</evidence>
<comment type="cofactor">
    <cofactor evidence="1">
        <name>NADP(+)</name>
        <dbReference type="ChEBI" id="CHEBI:58349"/>
    </cofactor>
</comment>
<keyword evidence="9" id="KW-0443">Lipid metabolism</keyword>
<evidence type="ECO:0000256" key="6">
    <source>
        <dbReference type="ARBA" id="ARBA00022832"/>
    </source>
</evidence>
<dbReference type="InterPro" id="IPR000873">
    <property type="entry name" value="AMP-dep_synth/lig_dom"/>
</dbReference>
<feature type="domain" description="Carrier" evidence="22">
    <location>
        <begin position="517"/>
        <end position="592"/>
    </location>
</feature>
<dbReference type="InterPro" id="IPR014043">
    <property type="entry name" value="Acyl_transferase_dom"/>
</dbReference>
<dbReference type="CDD" id="cd00833">
    <property type="entry name" value="PKS"/>
    <property type="match status" value="1"/>
</dbReference>
<evidence type="ECO:0000256" key="10">
    <source>
        <dbReference type="ARBA" id="ARBA00023268"/>
    </source>
</evidence>
<dbReference type="GO" id="GO:0004312">
    <property type="term" value="F:fatty acid synthase activity"/>
    <property type="evidence" value="ECO:0007669"/>
    <property type="project" value="TreeGrafter"/>
</dbReference>
<dbReference type="InterPro" id="IPR013968">
    <property type="entry name" value="PKS_KR"/>
</dbReference>
<organism evidence="24 25">
    <name type="scientific">Moorena producens PAL-8-15-08-1</name>
    <dbReference type="NCBI Taxonomy" id="1458985"/>
    <lineage>
        <taxon>Bacteria</taxon>
        <taxon>Bacillati</taxon>
        <taxon>Cyanobacteriota</taxon>
        <taxon>Cyanophyceae</taxon>
        <taxon>Coleofasciculales</taxon>
        <taxon>Coleofasciculaceae</taxon>
        <taxon>Moorena</taxon>
    </lineage>
</organism>
<keyword evidence="3" id="KW-0596">Phosphopantetheine</keyword>
<dbReference type="InterPro" id="IPR016039">
    <property type="entry name" value="Thiolase-like"/>
</dbReference>
<dbReference type="InterPro" id="IPR036736">
    <property type="entry name" value="ACP-like_sf"/>
</dbReference>
<evidence type="ECO:0000256" key="15">
    <source>
        <dbReference type="ARBA" id="ARBA00058455"/>
    </source>
</evidence>
<dbReference type="Pfam" id="PF16197">
    <property type="entry name" value="KAsynt_C_assoc"/>
    <property type="match status" value="1"/>
</dbReference>
<dbReference type="InterPro" id="IPR020841">
    <property type="entry name" value="PKS_Beta-ketoAc_synthase_dom"/>
</dbReference>
<dbReference type="Gene3D" id="3.40.50.12780">
    <property type="entry name" value="N-terminal domain of ligase-like"/>
    <property type="match status" value="1"/>
</dbReference>
<dbReference type="PANTHER" id="PTHR43775">
    <property type="entry name" value="FATTY ACID SYNTHASE"/>
    <property type="match status" value="1"/>
</dbReference>
<dbReference type="Pfam" id="PF08659">
    <property type="entry name" value="KR"/>
    <property type="match status" value="1"/>
</dbReference>
<dbReference type="InterPro" id="IPR018201">
    <property type="entry name" value="Ketoacyl_synth_AS"/>
</dbReference>
<dbReference type="InterPro" id="IPR006162">
    <property type="entry name" value="Ppantetheine_attach_site"/>
</dbReference>